<keyword evidence="1" id="KW-1133">Transmembrane helix</keyword>
<evidence type="ECO:0000313" key="2">
    <source>
        <dbReference type="EMBL" id="KPR47271.1"/>
    </source>
</evidence>
<accession>A0AA40NF72</accession>
<protein>
    <submittedName>
        <fullName evidence="2">Oxidoreductase</fullName>
    </submittedName>
</protein>
<gene>
    <name evidence="2" type="ORF">AN672_27130</name>
</gene>
<dbReference type="AlphaFoldDB" id="A0AA40NF72"/>
<evidence type="ECO:0000256" key="1">
    <source>
        <dbReference type="SAM" id="Phobius"/>
    </source>
</evidence>
<proteinExistence type="predicted"/>
<keyword evidence="1" id="KW-0472">Membrane</keyword>
<organism evidence="2 3">
    <name type="scientific">Citrobacter freundii</name>
    <dbReference type="NCBI Taxonomy" id="546"/>
    <lineage>
        <taxon>Bacteria</taxon>
        <taxon>Pseudomonadati</taxon>
        <taxon>Pseudomonadota</taxon>
        <taxon>Gammaproteobacteria</taxon>
        <taxon>Enterobacterales</taxon>
        <taxon>Enterobacteriaceae</taxon>
        <taxon>Citrobacter</taxon>
        <taxon>Citrobacter freundii complex</taxon>
    </lineage>
</organism>
<feature type="transmembrane region" description="Helical" evidence="1">
    <location>
        <begin position="34"/>
        <end position="57"/>
    </location>
</feature>
<name>A0AA40NF72_CITFR</name>
<reference evidence="2 3" key="2">
    <citation type="journal article" date="2017" name="PLoS ONE">
        <title>Genomic and phenotypic characterisation of fluoroquinolone resistance mechanisms in Enterobacteriaceae in Durban, South Africa.</title>
        <authorList>
            <person name="Osei Sekyere J."/>
            <person name="Amoako D.G."/>
        </authorList>
    </citation>
    <scope>NUCLEOTIDE SEQUENCE [LARGE SCALE GENOMIC DNA]</scope>
    <source>
        <strain evidence="2 3">ST62:944112508</strain>
    </source>
</reference>
<evidence type="ECO:0000313" key="3">
    <source>
        <dbReference type="Proteomes" id="UP000050520"/>
    </source>
</evidence>
<dbReference type="Proteomes" id="UP000050520">
    <property type="component" value="Unassembled WGS sequence"/>
</dbReference>
<sequence length="65" mass="7701">MSLYHYLAIYIAGFIAMFALLVRGDRVHGLEFDLADTLITSFLWPFYSVAIICIKIYERFRQNRH</sequence>
<feature type="transmembrane region" description="Helical" evidence="1">
    <location>
        <begin position="6"/>
        <end position="22"/>
    </location>
</feature>
<keyword evidence="1" id="KW-0812">Transmembrane</keyword>
<dbReference type="EMBL" id="LJEB01000192">
    <property type="protein sequence ID" value="KPR47271.1"/>
    <property type="molecule type" value="Genomic_DNA"/>
</dbReference>
<reference evidence="3" key="1">
    <citation type="submission" date="2015-09" db="EMBL/GenBank/DDBJ databases">
        <title>Prevalence of NDMs in South Africa.</title>
        <authorList>
            <person name="Osei Sekyere J."/>
            <person name="Govinden U."/>
            <person name="Essack S."/>
            <person name="Haldorsen B."/>
            <person name="Samuelsen O."/>
            <person name="Aasnaes B."/>
            <person name="Sundsfjord A."/>
        </authorList>
    </citation>
    <scope>NUCLEOTIDE SEQUENCE [LARGE SCALE GENOMIC DNA]</scope>
    <source>
        <strain evidence="3">ST62:944112508</strain>
    </source>
</reference>
<comment type="caution">
    <text evidence="2">The sequence shown here is derived from an EMBL/GenBank/DDBJ whole genome shotgun (WGS) entry which is preliminary data.</text>
</comment>